<dbReference type="Proteomes" id="UP000298860">
    <property type="component" value="Unassembled WGS sequence"/>
</dbReference>
<organism evidence="2 3">
    <name type="scientific">Gandjariella thermophila</name>
    <dbReference type="NCBI Taxonomy" id="1931992"/>
    <lineage>
        <taxon>Bacteria</taxon>
        <taxon>Bacillati</taxon>
        <taxon>Actinomycetota</taxon>
        <taxon>Actinomycetes</taxon>
        <taxon>Pseudonocardiales</taxon>
        <taxon>Pseudonocardiaceae</taxon>
        <taxon>Gandjariella</taxon>
    </lineage>
</organism>
<gene>
    <name evidence="2" type="ORF">GTS_17130</name>
</gene>
<dbReference type="AlphaFoldDB" id="A0A4D4J4P9"/>
<reference evidence="3" key="1">
    <citation type="submission" date="2019-04" db="EMBL/GenBank/DDBJ databases">
        <title>Draft genome sequence of Pseudonocardiaceae bacterium SL3-2-4.</title>
        <authorList>
            <person name="Ningsih F."/>
            <person name="Yokota A."/>
            <person name="Sakai Y."/>
            <person name="Nanatani K."/>
            <person name="Yabe S."/>
            <person name="Oetari A."/>
            <person name="Sjamsuridzal W."/>
        </authorList>
    </citation>
    <scope>NUCLEOTIDE SEQUENCE [LARGE SCALE GENOMIC DNA]</scope>
    <source>
        <strain evidence="3">SL3-2-4</strain>
    </source>
</reference>
<proteinExistence type="predicted"/>
<accession>A0A4D4J4P9</accession>
<dbReference type="OrthoDB" id="7838675at2"/>
<evidence type="ECO:0000256" key="1">
    <source>
        <dbReference type="SAM" id="MobiDB-lite"/>
    </source>
</evidence>
<comment type="caution">
    <text evidence="2">The sequence shown here is derived from an EMBL/GenBank/DDBJ whole genome shotgun (WGS) entry which is preliminary data.</text>
</comment>
<protein>
    <submittedName>
        <fullName evidence="2">Uncharacterized protein</fullName>
    </submittedName>
</protein>
<keyword evidence="3" id="KW-1185">Reference proteome</keyword>
<dbReference type="EMBL" id="BJFL01000006">
    <property type="protein sequence ID" value="GDY30080.1"/>
    <property type="molecule type" value="Genomic_DNA"/>
</dbReference>
<sequence>MLVTLYGARDNDPPGSSDISYPQIHSQAGGTGTYDDPITFATDKDELLDGEQHGVDVDERHGTAARVS</sequence>
<evidence type="ECO:0000313" key="3">
    <source>
        <dbReference type="Proteomes" id="UP000298860"/>
    </source>
</evidence>
<feature type="compositionally biased region" description="Polar residues" evidence="1">
    <location>
        <begin position="17"/>
        <end position="28"/>
    </location>
</feature>
<feature type="region of interest" description="Disordered" evidence="1">
    <location>
        <begin position="1"/>
        <end position="37"/>
    </location>
</feature>
<dbReference type="RefSeq" id="WP_137813226.1">
    <property type="nucleotide sequence ID" value="NZ_BJFL01000006.1"/>
</dbReference>
<name>A0A4D4J4P9_9PSEU</name>
<evidence type="ECO:0000313" key="2">
    <source>
        <dbReference type="EMBL" id="GDY30080.1"/>
    </source>
</evidence>